<feature type="non-terminal residue" evidence="1">
    <location>
        <position position="52"/>
    </location>
</feature>
<proteinExistence type="predicted"/>
<dbReference type="AlphaFoldDB" id="A0A0B6XW80"/>
<organism evidence="1">
    <name type="scientific">Arion vulgaris</name>
    <dbReference type="NCBI Taxonomy" id="1028688"/>
    <lineage>
        <taxon>Eukaryota</taxon>
        <taxon>Metazoa</taxon>
        <taxon>Spiralia</taxon>
        <taxon>Lophotrochozoa</taxon>
        <taxon>Mollusca</taxon>
        <taxon>Gastropoda</taxon>
        <taxon>Heterobranchia</taxon>
        <taxon>Euthyneura</taxon>
        <taxon>Panpulmonata</taxon>
        <taxon>Eupulmonata</taxon>
        <taxon>Stylommatophora</taxon>
        <taxon>Helicina</taxon>
        <taxon>Arionoidea</taxon>
        <taxon>Arionidae</taxon>
        <taxon>Arion</taxon>
    </lineage>
</organism>
<gene>
    <name evidence="1" type="primary">ORF1562</name>
</gene>
<protein>
    <submittedName>
        <fullName evidence="1">Uncharacterized protein</fullName>
    </submittedName>
</protein>
<accession>A0A0B6XW80</accession>
<reference evidence="1" key="1">
    <citation type="submission" date="2014-12" db="EMBL/GenBank/DDBJ databases">
        <title>Insight into the proteome of Arion vulgaris.</title>
        <authorList>
            <person name="Aradska J."/>
            <person name="Bulat T."/>
            <person name="Smidak R."/>
            <person name="Sarate P."/>
            <person name="Gangsoo J."/>
            <person name="Sialana F."/>
            <person name="Bilban M."/>
            <person name="Lubec G."/>
        </authorList>
    </citation>
    <scope>NUCLEOTIDE SEQUENCE</scope>
    <source>
        <tissue evidence="1">Skin</tissue>
    </source>
</reference>
<name>A0A0B6XW80_9EUPU</name>
<sequence>MNQETDDFNFDVAVLLKEEISIGADTEDGHLLNCHNYAYSEEIMDRKDSSPP</sequence>
<evidence type="ECO:0000313" key="1">
    <source>
        <dbReference type="EMBL" id="CEK47530.1"/>
    </source>
</evidence>
<dbReference type="EMBL" id="HACG01000665">
    <property type="protein sequence ID" value="CEK47530.1"/>
    <property type="molecule type" value="Transcribed_RNA"/>
</dbReference>